<keyword evidence="2" id="KW-1185">Reference proteome</keyword>
<dbReference type="EMBL" id="ML734973">
    <property type="protein sequence ID" value="KAB8205101.1"/>
    <property type="molecule type" value="Genomic_DNA"/>
</dbReference>
<protein>
    <submittedName>
        <fullName evidence="1">Uncharacterized protein</fullName>
    </submittedName>
</protein>
<proteinExistence type="predicted"/>
<reference evidence="1 2" key="1">
    <citation type="submission" date="2019-04" db="EMBL/GenBank/DDBJ databases">
        <title>Fungal friends and foes A comparative genomics study of 23 Aspergillus species from section Flavi.</title>
        <authorList>
            <consortium name="DOE Joint Genome Institute"/>
            <person name="Kjaerbolling I."/>
            <person name="Vesth T.C."/>
            <person name="Frisvad J.C."/>
            <person name="Nybo J.L."/>
            <person name="Theobald S."/>
            <person name="Kildgaard S."/>
            <person name="Petersen T.I."/>
            <person name="Kuo A."/>
            <person name="Sato A."/>
            <person name="Lyhne E.K."/>
            <person name="Kogle M.E."/>
            <person name="Wiebenga A."/>
            <person name="Kun R.S."/>
            <person name="Lubbers R.J."/>
            <person name="Makela M.R."/>
            <person name="Barry K."/>
            <person name="Chovatia M."/>
            <person name="Clum A."/>
            <person name="Daum C."/>
            <person name="Haridas S."/>
            <person name="He G."/>
            <person name="LaButti K."/>
            <person name="Lipzen A."/>
            <person name="Mondo S."/>
            <person name="Pangilinan J."/>
            <person name="Riley R."/>
            <person name="Salamov A."/>
            <person name="Simmons B.A."/>
            <person name="Magnuson J.K."/>
            <person name="Henrissat B."/>
            <person name="Mortensen U.H."/>
            <person name="Larsen T.O."/>
            <person name="De vries R.P."/>
            <person name="Grigoriev I.V."/>
            <person name="Machida M."/>
            <person name="Baker S.E."/>
            <person name="Andersen M.R."/>
        </authorList>
    </citation>
    <scope>NUCLEOTIDE SEQUENCE [LARGE SCALE GENOMIC DNA]</scope>
    <source>
        <strain evidence="1 2">CBS 117618</strain>
    </source>
</reference>
<dbReference type="AlphaFoldDB" id="A0A5N6DJ25"/>
<dbReference type="Proteomes" id="UP000326532">
    <property type="component" value="Unassembled WGS sequence"/>
</dbReference>
<accession>A0A5N6DJ25</accession>
<organism evidence="1 2">
    <name type="scientific">Aspergillus parasiticus</name>
    <dbReference type="NCBI Taxonomy" id="5067"/>
    <lineage>
        <taxon>Eukaryota</taxon>
        <taxon>Fungi</taxon>
        <taxon>Dikarya</taxon>
        <taxon>Ascomycota</taxon>
        <taxon>Pezizomycotina</taxon>
        <taxon>Eurotiomycetes</taxon>
        <taxon>Eurotiomycetidae</taxon>
        <taxon>Eurotiales</taxon>
        <taxon>Aspergillaceae</taxon>
        <taxon>Aspergillus</taxon>
        <taxon>Aspergillus subgen. Circumdati</taxon>
    </lineage>
</organism>
<sequence length="68" mass="8034">MHSHCNAKNLMTESSYLPFLFSFMNVILQVFHGGRCNPNYSAYTEQFQPKPQTRLLMSYCTVAWMFFK</sequence>
<dbReference type="VEuPathDB" id="FungiDB:BDV34DRAFT_196129"/>
<gene>
    <name evidence="1" type="ORF">BDV34DRAFT_196129</name>
</gene>
<evidence type="ECO:0000313" key="2">
    <source>
        <dbReference type="Proteomes" id="UP000326532"/>
    </source>
</evidence>
<evidence type="ECO:0000313" key="1">
    <source>
        <dbReference type="EMBL" id="KAB8205101.1"/>
    </source>
</evidence>
<name>A0A5N6DJ25_ASPPA</name>